<dbReference type="EMBL" id="SORF01000003">
    <property type="protein sequence ID" value="TDY50167.1"/>
    <property type="molecule type" value="Genomic_DNA"/>
</dbReference>
<organism evidence="2 3">
    <name type="scientific">Alicyclobacillus sacchari</name>
    <dbReference type="NCBI Taxonomy" id="392010"/>
    <lineage>
        <taxon>Bacteria</taxon>
        <taxon>Bacillati</taxon>
        <taxon>Bacillota</taxon>
        <taxon>Bacilli</taxon>
        <taxon>Bacillales</taxon>
        <taxon>Alicyclobacillaceae</taxon>
        <taxon>Alicyclobacillus</taxon>
    </lineage>
</organism>
<name>A0A4R8LTT6_9BACL</name>
<sequence>MKRSQVDRRVPAVYIVYFVVAALVWHFGANGILYSIYGRQLPGYAV</sequence>
<evidence type="ECO:0000256" key="1">
    <source>
        <dbReference type="SAM" id="Phobius"/>
    </source>
</evidence>
<accession>A0A4R8LTT6</accession>
<keyword evidence="1" id="KW-0812">Transmembrane</keyword>
<evidence type="ECO:0000313" key="3">
    <source>
        <dbReference type="Proteomes" id="UP000294581"/>
    </source>
</evidence>
<dbReference type="Proteomes" id="UP000294581">
    <property type="component" value="Unassembled WGS sequence"/>
</dbReference>
<keyword evidence="1" id="KW-0472">Membrane</keyword>
<comment type="caution">
    <text evidence="2">The sequence shown here is derived from an EMBL/GenBank/DDBJ whole genome shotgun (WGS) entry which is preliminary data.</text>
</comment>
<keyword evidence="1" id="KW-1133">Transmembrane helix</keyword>
<protein>
    <submittedName>
        <fullName evidence="2">Uncharacterized protein</fullName>
    </submittedName>
</protein>
<feature type="transmembrane region" description="Helical" evidence="1">
    <location>
        <begin position="12"/>
        <end position="37"/>
    </location>
</feature>
<dbReference type="AlphaFoldDB" id="A0A4R8LTT6"/>
<reference evidence="2 3" key="1">
    <citation type="submission" date="2019-03" db="EMBL/GenBank/DDBJ databases">
        <title>Genomic Encyclopedia of Type Strains, Phase IV (KMG-IV): sequencing the most valuable type-strain genomes for metagenomic binning, comparative biology and taxonomic classification.</title>
        <authorList>
            <person name="Goeker M."/>
        </authorList>
    </citation>
    <scope>NUCLEOTIDE SEQUENCE [LARGE SCALE GENOMIC DNA]</scope>
    <source>
        <strain evidence="2 3">DSM 17974</strain>
    </source>
</reference>
<evidence type="ECO:0000313" key="2">
    <source>
        <dbReference type="EMBL" id="TDY50167.1"/>
    </source>
</evidence>
<keyword evidence="3" id="KW-1185">Reference proteome</keyword>
<proteinExistence type="predicted"/>
<gene>
    <name evidence="2" type="ORF">C7445_103213</name>
</gene>